<name>A0A7J7UCZ2_MYOMY</name>
<evidence type="ECO:0000256" key="1">
    <source>
        <dbReference type="SAM" id="Phobius"/>
    </source>
</evidence>
<evidence type="ECO:0000313" key="2">
    <source>
        <dbReference type="EMBL" id="KAF6310691.1"/>
    </source>
</evidence>
<feature type="transmembrane region" description="Helical" evidence="1">
    <location>
        <begin position="86"/>
        <end position="105"/>
    </location>
</feature>
<dbReference type="EMBL" id="JABWUV010000013">
    <property type="protein sequence ID" value="KAF6310691.1"/>
    <property type="molecule type" value="Genomic_DNA"/>
</dbReference>
<evidence type="ECO:0000313" key="3">
    <source>
        <dbReference type="Proteomes" id="UP000527355"/>
    </source>
</evidence>
<keyword evidence="1" id="KW-0472">Membrane</keyword>
<sequence>MQDCNLSQESMVVYTPSKGGIKSSRQSLSVKPMNQEVKSSIPGCRLNPRWGVCRREPINDSLSSLIFLSLPLPSSLKSIKKINKYIYIYIYIYIFFFFFFFKGGIKFTGNRFNTGEKQSHQFCCKRRKLDQAGSKTDRQG</sequence>
<dbReference type="Proteomes" id="UP000527355">
    <property type="component" value="Unassembled WGS sequence"/>
</dbReference>
<keyword evidence="3" id="KW-1185">Reference proteome</keyword>
<reference evidence="2 3" key="1">
    <citation type="journal article" date="2020" name="Nature">
        <title>Six reference-quality genomes reveal evolution of bat adaptations.</title>
        <authorList>
            <person name="Jebb D."/>
            <person name="Huang Z."/>
            <person name="Pippel M."/>
            <person name="Hughes G.M."/>
            <person name="Lavrichenko K."/>
            <person name="Devanna P."/>
            <person name="Winkler S."/>
            <person name="Jermiin L.S."/>
            <person name="Skirmuntt E.C."/>
            <person name="Katzourakis A."/>
            <person name="Burkitt-Gray L."/>
            <person name="Ray D.A."/>
            <person name="Sullivan K.A.M."/>
            <person name="Roscito J.G."/>
            <person name="Kirilenko B.M."/>
            <person name="Davalos L.M."/>
            <person name="Corthals A.P."/>
            <person name="Power M.L."/>
            <person name="Jones G."/>
            <person name="Ransome R.D."/>
            <person name="Dechmann D.K.N."/>
            <person name="Locatelli A.G."/>
            <person name="Puechmaille S.J."/>
            <person name="Fedrigo O."/>
            <person name="Jarvis E.D."/>
            <person name="Hiller M."/>
            <person name="Vernes S.C."/>
            <person name="Myers E.W."/>
            <person name="Teeling E.C."/>
        </authorList>
    </citation>
    <scope>NUCLEOTIDE SEQUENCE [LARGE SCALE GENOMIC DNA]</scope>
    <source>
        <strain evidence="2">MMyoMyo1</strain>
        <tissue evidence="2">Flight muscle</tissue>
    </source>
</reference>
<gene>
    <name evidence="2" type="ORF">mMyoMyo1_008749</name>
</gene>
<accession>A0A7J7UCZ2</accession>
<keyword evidence="1" id="KW-0812">Transmembrane</keyword>
<keyword evidence="1" id="KW-1133">Transmembrane helix</keyword>
<protein>
    <submittedName>
        <fullName evidence="2">Uncharacterized protein</fullName>
    </submittedName>
</protein>
<comment type="caution">
    <text evidence="2">The sequence shown here is derived from an EMBL/GenBank/DDBJ whole genome shotgun (WGS) entry which is preliminary data.</text>
</comment>
<organism evidence="2 3">
    <name type="scientific">Myotis myotis</name>
    <name type="common">Greater mouse-eared bat</name>
    <name type="synonym">Vespertilio myotis</name>
    <dbReference type="NCBI Taxonomy" id="51298"/>
    <lineage>
        <taxon>Eukaryota</taxon>
        <taxon>Metazoa</taxon>
        <taxon>Chordata</taxon>
        <taxon>Craniata</taxon>
        <taxon>Vertebrata</taxon>
        <taxon>Euteleostomi</taxon>
        <taxon>Mammalia</taxon>
        <taxon>Eutheria</taxon>
        <taxon>Laurasiatheria</taxon>
        <taxon>Chiroptera</taxon>
        <taxon>Yangochiroptera</taxon>
        <taxon>Vespertilionidae</taxon>
        <taxon>Myotis</taxon>
    </lineage>
</organism>
<dbReference type="AlphaFoldDB" id="A0A7J7UCZ2"/>
<proteinExistence type="predicted"/>